<keyword evidence="2" id="KW-1185">Reference proteome</keyword>
<protein>
    <submittedName>
        <fullName evidence="1">Uncharacterized protein</fullName>
    </submittedName>
</protein>
<evidence type="ECO:0000313" key="1">
    <source>
        <dbReference type="EMBL" id="WGK68098.1"/>
    </source>
</evidence>
<accession>A0ABY8MFV1</accession>
<reference evidence="1 2" key="1">
    <citation type="submission" date="2023-04" db="EMBL/GenBank/DDBJ databases">
        <title>Spirochaete genome identified in red abalone sample constitutes a novel genus.</title>
        <authorList>
            <person name="Sharma S.P."/>
            <person name="Purcell C.M."/>
            <person name="Hyde J.R."/>
            <person name="Severin A.J."/>
        </authorList>
    </citation>
    <scope>NUCLEOTIDE SEQUENCE [LARGE SCALE GENOMIC DNA]</scope>
    <source>
        <strain evidence="1 2">SP-2023</strain>
    </source>
</reference>
<evidence type="ECO:0000313" key="2">
    <source>
        <dbReference type="Proteomes" id="UP001228690"/>
    </source>
</evidence>
<dbReference type="EMBL" id="CP123443">
    <property type="protein sequence ID" value="WGK68098.1"/>
    <property type="molecule type" value="Genomic_DNA"/>
</dbReference>
<dbReference type="RefSeq" id="WP_326926263.1">
    <property type="nucleotide sequence ID" value="NZ_CP123443.1"/>
</dbReference>
<proteinExistence type="predicted"/>
<dbReference type="Proteomes" id="UP001228690">
    <property type="component" value="Chromosome"/>
</dbReference>
<sequence length="66" mass="7111">MSVANVRYIPMNGLFDRFGSGLFTVAVMGMIQQWGKTNFAIGPVAITETDGMQQALPKGRVCCSTP</sequence>
<name>A0ABY8MFV1_9SPIO</name>
<gene>
    <name evidence="1" type="ORF">P0082_06335</name>
</gene>
<organism evidence="1 2">
    <name type="scientific">Candidatus Haliotispira prima</name>
    <dbReference type="NCBI Taxonomy" id="3034016"/>
    <lineage>
        <taxon>Bacteria</taxon>
        <taxon>Pseudomonadati</taxon>
        <taxon>Spirochaetota</taxon>
        <taxon>Spirochaetia</taxon>
        <taxon>Spirochaetales</taxon>
        <taxon>Spirochaetaceae</taxon>
        <taxon>Candidatus Haliotispira</taxon>
    </lineage>
</organism>